<dbReference type="Pfam" id="PF02302">
    <property type="entry name" value="PTS_IIB"/>
    <property type="match status" value="1"/>
</dbReference>
<dbReference type="EMBL" id="CP107523">
    <property type="protein sequence ID" value="UYN56848.1"/>
    <property type="molecule type" value="Genomic_DNA"/>
</dbReference>
<evidence type="ECO:0000259" key="8">
    <source>
        <dbReference type="PROSITE" id="PS51100"/>
    </source>
</evidence>
<dbReference type="EMBL" id="MSSM01000012">
    <property type="protein sequence ID" value="RXT26578.1"/>
    <property type="molecule type" value="Genomic_DNA"/>
</dbReference>
<dbReference type="GO" id="GO:0016301">
    <property type="term" value="F:kinase activity"/>
    <property type="evidence" value="ECO:0007669"/>
    <property type="project" value="UniProtKB-KW"/>
</dbReference>
<dbReference type="RefSeq" id="WP_129301644.1">
    <property type="nucleotide sequence ID" value="NZ_CP074378.1"/>
</dbReference>
<evidence type="ECO:0000256" key="1">
    <source>
        <dbReference type="ARBA" id="ARBA00022448"/>
    </source>
</evidence>
<sequence length="96" mass="10448">MKNIMLICNAGMSTGILAKKIQAASNDTIKVHAYAEAEYEDYLDGVDLILVSPQIRFLADDIAAKSHKTVKTIAPQKYGMMDGKGIYQDIVNEIGG</sequence>
<evidence type="ECO:0000313" key="11">
    <source>
        <dbReference type="Proteomes" id="UP000290475"/>
    </source>
</evidence>
<dbReference type="SUPFAM" id="SSF52794">
    <property type="entry name" value="PTS system IIB component-like"/>
    <property type="match status" value="1"/>
</dbReference>
<keyword evidence="12" id="KW-1185">Reference proteome</keyword>
<keyword evidence="4" id="KW-0808">Transferase</keyword>
<protein>
    <submittedName>
        <fullName evidence="9">PTS sugar transporter subunit IIB</fullName>
    </submittedName>
</protein>
<proteinExistence type="predicted"/>
<evidence type="ECO:0000256" key="5">
    <source>
        <dbReference type="ARBA" id="ARBA00022683"/>
    </source>
</evidence>
<name>A0A4Q1U745_9LACO</name>
<evidence type="ECO:0000256" key="4">
    <source>
        <dbReference type="ARBA" id="ARBA00022679"/>
    </source>
</evidence>
<dbReference type="InterPro" id="IPR013012">
    <property type="entry name" value="PTS_EIIB_3"/>
</dbReference>
<evidence type="ECO:0000256" key="6">
    <source>
        <dbReference type="ARBA" id="ARBA00022777"/>
    </source>
</evidence>
<dbReference type="InterPro" id="IPR036095">
    <property type="entry name" value="PTS_EIIB-like_sf"/>
</dbReference>
<keyword evidence="5" id="KW-0598">Phosphotransferase system</keyword>
<dbReference type="GO" id="GO:0009401">
    <property type="term" value="P:phosphoenolpyruvate-dependent sugar phosphotransferase system"/>
    <property type="evidence" value="ECO:0007669"/>
    <property type="project" value="UniProtKB-KW"/>
</dbReference>
<reference evidence="10" key="2">
    <citation type="submission" date="2022-10" db="EMBL/GenBank/DDBJ databases">
        <title>Comparative genomic analysis and in-vitro probiotic properties of the potential probiotic L. chiayiensis AACE 3.</title>
        <authorList>
            <person name="Kang X."/>
        </authorList>
    </citation>
    <scope>NUCLEOTIDE SEQUENCE</scope>
    <source>
        <strain evidence="10">AACE 3</strain>
    </source>
</reference>
<keyword evidence="3 9" id="KW-0762">Sugar transport</keyword>
<dbReference type="AlphaFoldDB" id="A0A4Q1U745"/>
<dbReference type="Proteomes" id="UP001164790">
    <property type="component" value="Chromosome"/>
</dbReference>
<dbReference type="PANTHER" id="PTHR34581">
    <property type="entry name" value="PTS SYSTEM N,N'-DIACETYLCHITOBIOSE-SPECIFIC EIIB COMPONENT"/>
    <property type="match status" value="1"/>
</dbReference>
<reference evidence="9 11" key="1">
    <citation type="submission" date="2017-01" db="EMBL/GenBank/DDBJ databases">
        <title>Lactobacillus chiayiensis sp. nov., a lactic acid bacterium isolated from compost.</title>
        <authorList>
            <person name="Huang C.-H."/>
        </authorList>
    </citation>
    <scope>NUCLEOTIDE SEQUENCE [LARGE SCALE GENOMIC DNA]</scope>
    <source>
        <strain evidence="11">chh01</strain>
        <strain evidence="9">Chh01</strain>
    </source>
</reference>
<dbReference type="Proteomes" id="UP000290475">
    <property type="component" value="Unassembled WGS sequence"/>
</dbReference>
<evidence type="ECO:0000313" key="10">
    <source>
        <dbReference type="EMBL" id="UYN56848.1"/>
    </source>
</evidence>
<evidence type="ECO:0000256" key="3">
    <source>
        <dbReference type="ARBA" id="ARBA00022597"/>
    </source>
</evidence>
<dbReference type="PROSITE" id="PS51100">
    <property type="entry name" value="PTS_EIIB_TYPE_3"/>
    <property type="match status" value="1"/>
</dbReference>
<feature type="modified residue" description="Phosphocysteine; by EIIA" evidence="7">
    <location>
        <position position="8"/>
    </location>
</feature>
<dbReference type="GO" id="GO:0008982">
    <property type="term" value="F:protein-N(PI)-phosphohistidine-sugar phosphotransferase activity"/>
    <property type="evidence" value="ECO:0007669"/>
    <property type="project" value="InterPro"/>
</dbReference>
<evidence type="ECO:0000313" key="12">
    <source>
        <dbReference type="Proteomes" id="UP001164790"/>
    </source>
</evidence>
<keyword evidence="1" id="KW-0813">Transport</keyword>
<accession>A0A4Q1U745</accession>
<evidence type="ECO:0000256" key="7">
    <source>
        <dbReference type="PROSITE-ProRule" id="PRU00423"/>
    </source>
</evidence>
<dbReference type="InterPro" id="IPR003501">
    <property type="entry name" value="PTS_EIIB_2/3"/>
</dbReference>
<keyword evidence="6" id="KW-0418">Kinase</keyword>
<dbReference type="PANTHER" id="PTHR34581:SF2">
    <property type="entry name" value="PTS SYSTEM N,N'-DIACETYLCHITOBIOSE-SPECIFIC EIIB COMPONENT"/>
    <property type="match status" value="1"/>
</dbReference>
<keyword evidence="2" id="KW-0597">Phosphoprotein</keyword>
<gene>
    <name evidence="9" type="ORF">BVJ53_06110</name>
    <name evidence="10" type="ORF">OFW50_01730</name>
</gene>
<feature type="domain" description="PTS EIIB type-3" evidence="8">
    <location>
        <begin position="1"/>
        <end position="96"/>
    </location>
</feature>
<dbReference type="Gene3D" id="3.40.50.2300">
    <property type="match status" value="1"/>
</dbReference>
<dbReference type="InterPro" id="IPR051819">
    <property type="entry name" value="PTS_sugar-specific_EIIB"/>
</dbReference>
<evidence type="ECO:0000313" key="9">
    <source>
        <dbReference type="EMBL" id="RXT26578.1"/>
    </source>
</evidence>
<organism evidence="9 11">
    <name type="scientific">Lacticaseibacillus chiayiensis</name>
    <dbReference type="NCBI Taxonomy" id="2100821"/>
    <lineage>
        <taxon>Bacteria</taxon>
        <taxon>Bacillati</taxon>
        <taxon>Bacillota</taxon>
        <taxon>Bacilli</taxon>
        <taxon>Lactobacillales</taxon>
        <taxon>Lactobacillaceae</taxon>
        <taxon>Lacticaseibacillus</taxon>
    </lineage>
</organism>
<evidence type="ECO:0000256" key="2">
    <source>
        <dbReference type="ARBA" id="ARBA00022553"/>
    </source>
</evidence>